<dbReference type="SUPFAM" id="SSF51735">
    <property type="entry name" value="NAD(P)-binding Rossmann-fold domains"/>
    <property type="match status" value="1"/>
</dbReference>
<name>A0A917SUX6_9RHOB</name>
<keyword evidence="4" id="KW-1185">Reference proteome</keyword>
<reference evidence="3" key="1">
    <citation type="journal article" date="2014" name="Int. J. Syst. Evol. Microbiol.">
        <title>Complete genome sequence of Corynebacterium casei LMG S-19264T (=DSM 44701T), isolated from a smear-ripened cheese.</title>
        <authorList>
            <consortium name="US DOE Joint Genome Institute (JGI-PGF)"/>
            <person name="Walter F."/>
            <person name="Albersmeier A."/>
            <person name="Kalinowski J."/>
            <person name="Ruckert C."/>
        </authorList>
    </citation>
    <scope>NUCLEOTIDE SEQUENCE</scope>
    <source>
        <strain evidence="3">CGMCC 1.6293</strain>
    </source>
</reference>
<dbReference type="InterPro" id="IPR036291">
    <property type="entry name" value="NAD(P)-bd_dom_sf"/>
</dbReference>
<dbReference type="PANTHER" id="PTHR30388:SF6">
    <property type="entry name" value="XANTHINE DEHYDROGENASE SUBUNIT A-RELATED"/>
    <property type="match status" value="1"/>
</dbReference>
<protein>
    <submittedName>
        <fullName evidence="3">Xanthine dehydrogenase accessory protein XdhC</fullName>
    </submittedName>
</protein>
<evidence type="ECO:0000259" key="1">
    <source>
        <dbReference type="Pfam" id="PF02625"/>
    </source>
</evidence>
<feature type="domain" description="XdhC- CoxI" evidence="1">
    <location>
        <begin position="13"/>
        <end position="65"/>
    </location>
</feature>
<dbReference type="Pfam" id="PF02625">
    <property type="entry name" value="XdhC_CoxI"/>
    <property type="match status" value="1"/>
</dbReference>
<accession>A0A917SUX6</accession>
<dbReference type="InterPro" id="IPR027051">
    <property type="entry name" value="XdhC_Rossmann_dom"/>
</dbReference>
<feature type="domain" description="XdhC Rossmann" evidence="2">
    <location>
        <begin position="156"/>
        <end position="296"/>
    </location>
</feature>
<comment type="caution">
    <text evidence="3">The sequence shown here is derived from an EMBL/GenBank/DDBJ whole genome shotgun (WGS) entry which is preliminary data.</text>
</comment>
<evidence type="ECO:0000313" key="4">
    <source>
        <dbReference type="Proteomes" id="UP000649829"/>
    </source>
</evidence>
<dbReference type="AlphaFoldDB" id="A0A917SUX6"/>
<dbReference type="Gene3D" id="3.40.50.720">
    <property type="entry name" value="NAD(P)-binding Rossmann-like Domain"/>
    <property type="match status" value="1"/>
</dbReference>
<dbReference type="Proteomes" id="UP000649829">
    <property type="component" value="Unassembled WGS sequence"/>
</dbReference>
<dbReference type="EMBL" id="BMLF01000001">
    <property type="protein sequence ID" value="GGL98728.1"/>
    <property type="molecule type" value="Genomic_DNA"/>
</dbReference>
<dbReference type="InterPro" id="IPR014308">
    <property type="entry name" value="Xanthine_DH_XdhC"/>
</dbReference>
<sequence length="312" mass="32876">MGVEPEHLRRRVAAEGRVVRVVIAEVRGSAPREAGAAMIVGPAGPTGTIGGGALEFEAIREARGLEAPKVARRALGPELAQCCGGSVVLVFEPFDAERLAALGGESFARPVARDAGEMPLAMRRAVARARAQGASVPVMLRDGWLMEPVARAERALWVWGAGHVGRALVSVMAPLPGRAITWVDTGPERFPDEVPEGVEVVTAADPARLAAHAPGDAVHLVLTYSHALDLALCDALLRRGFGWAGLIGSATKWARFRKRLAEAGHPDAQISRIRCPIGDKSLGKHPQAIAVGVAAALMRETAQQDALKDKIA</sequence>
<dbReference type="PANTHER" id="PTHR30388">
    <property type="entry name" value="ALDEHYDE OXIDOREDUCTASE MOLYBDENUM COFACTOR ASSEMBLY PROTEIN"/>
    <property type="match status" value="1"/>
</dbReference>
<gene>
    <name evidence="3" type="primary">xdhC</name>
    <name evidence="3" type="ORF">GCM10011534_20920</name>
</gene>
<dbReference type="InterPro" id="IPR052698">
    <property type="entry name" value="MoCofactor_Util/Proc"/>
</dbReference>
<dbReference type="NCBIfam" id="TIGR02964">
    <property type="entry name" value="xanthine_xdhC"/>
    <property type="match status" value="1"/>
</dbReference>
<proteinExistence type="predicted"/>
<organism evidence="3 4">
    <name type="scientific">Pseudooceanicola nanhaiensis</name>
    <dbReference type="NCBI Taxonomy" id="375761"/>
    <lineage>
        <taxon>Bacteria</taxon>
        <taxon>Pseudomonadati</taxon>
        <taxon>Pseudomonadota</taxon>
        <taxon>Alphaproteobacteria</taxon>
        <taxon>Rhodobacterales</taxon>
        <taxon>Paracoccaceae</taxon>
        <taxon>Pseudooceanicola</taxon>
    </lineage>
</organism>
<evidence type="ECO:0000313" key="3">
    <source>
        <dbReference type="EMBL" id="GGL98728.1"/>
    </source>
</evidence>
<dbReference type="RefSeq" id="WP_028287996.1">
    <property type="nucleotide sequence ID" value="NZ_BMLF01000001.1"/>
</dbReference>
<reference evidence="3" key="2">
    <citation type="submission" date="2020-09" db="EMBL/GenBank/DDBJ databases">
        <authorList>
            <person name="Sun Q."/>
            <person name="Zhou Y."/>
        </authorList>
    </citation>
    <scope>NUCLEOTIDE SEQUENCE</scope>
    <source>
        <strain evidence="3">CGMCC 1.6293</strain>
    </source>
</reference>
<dbReference type="InterPro" id="IPR003777">
    <property type="entry name" value="XdhC_CoxI"/>
</dbReference>
<dbReference type="Pfam" id="PF13478">
    <property type="entry name" value="XdhC_C"/>
    <property type="match status" value="1"/>
</dbReference>
<evidence type="ECO:0000259" key="2">
    <source>
        <dbReference type="Pfam" id="PF13478"/>
    </source>
</evidence>